<keyword evidence="4" id="KW-0472">Membrane</keyword>
<comment type="caution">
    <text evidence="6">The sequence shown here is derived from an EMBL/GenBank/DDBJ whole genome shotgun (WGS) entry which is preliminary data.</text>
</comment>
<sequence length="213" mass="22768">MSLIRKVARPLLGASFIAGGIDRLRNSEEATENLEPTLQEIVSYVPQAEVLTSNSKLATQVLGGVEVAAGAALALGKFPRAAALLLCGVHKLNSYAEYRSAELETPEDVAAQRKTLLKNVSILGGLGIAMVDLAGKPSLAWRADHLAKQSKKKGAKFGDKTLKWAEDLGDDATKTLRGFERDAKKSFKQAEKQAKKAVAQASKEAQKAKDKVA</sequence>
<reference evidence="7" key="1">
    <citation type="submission" date="2023-07" db="EMBL/GenBank/DDBJ databases">
        <title>Description of three actinobacteria isolated from air of manufacturing shop in a pharmaceutical factory.</title>
        <authorList>
            <person name="Zhang D.-F."/>
        </authorList>
    </citation>
    <scope>NUCLEOTIDE SEQUENCE [LARGE SCALE GENOMIC DNA]</scope>
    <source>
        <strain evidence="7">CCTCC AB 207010</strain>
    </source>
</reference>
<protein>
    <submittedName>
        <fullName evidence="6">DoxX family membrane protein</fullName>
    </submittedName>
</protein>
<dbReference type="RefSeq" id="WP_310537041.1">
    <property type="nucleotide sequence ID" value="NZ_BAAAOC010000009.1"/>
</dbReference>
<name>A0ABU1FSN2_9MICC</name>
<dbReference type="Proteomes" id="UP001260872">
    <property type="component" value="Unassembled WGS sequence"/>
</dbReference>
<keyword evidence="7" id="KW-1185">Reference proteome</keyword>
<evidence type="ECO:0000256" key="1">
    <source>
        <dbReference type="ARBA" id="ARBA00004141"/>
    </source>
</evidence>
<organism evidence="6 7">
    <name type="scientific">Nesterenkonia flava</name>
    <dbReference type="NCBI Taxonomy" id="469799"/>
    <lineage>
        <taxon>Bacteria</taxon>
        <taxon>Bacillati</taxon>
        <taxon>Actinomycetota</taxon>
        <taxon>Actinomycetes</taxon>
        <taxon>Micrococcales</taxon>
        <taxon>Micrococcaceae</taxon>
        <taxon>Nesterenkonia</taxon>
    </lineage>
</organism>
<evidence type="ECO:0000313" key="6">
    <source>
        <dbReference type="EMBL" id="MDR5711660.1"/>
    </source>
</evidence>
<keyword evidence="2" id="KW-0812">Transmembrane</keyword>
<evidence type="ECO:0000256" key="2">
    <source>
        <dbReference type="ARBA" id="ARBA00022692"/>
    </source>
</evidence>
<feature type="coiled-coil region" evidence="5">
    <location>
        <begin position="180"/>
        <end position="211"/>
    </location>
</feature>
<keyword evidence="5" id="KW-0175">Coiled coil</keyword>
<keyword evidence="3" id="KW-1133">Transmembrane helix</keyword>
<evidence type="ECO:0000256" key="4">
    <source>
        <dbReference type="ARBA" id="ARBA00023136"/>
    </source>
</evidence>
<gene>
    <name evidence="6" type="ORF">RH857_05870</name>
</gene>
<evidence type="ECO:0000313" key="7">
    <source>
        <dbReference type="Proteomes" id="UP001260872"/>
    </source>
</evidence>
<evidence type="ECO:0000256" key="3">
    <source>
        <dbReference type="ARBA" id="ARBA00022989"/>
    </source>
</evidence>
<comment type="subcellular location">
    <subcellularLocation>
        <location evidence="1">Membrane</location>
        <topology evidence="1">Multi-pass membrane protein</topology>
    </subcellularLocation>
</comment>
<accession>A0ABU1FSN2</accession>
<proteinExistence type="predicted"/>
<dbReference type="EMBL" id="JAVKGT010000011">
    <property type="protein sequence ID" value="MDR5711660.1"/>
    <property type="molecule type" value="Genomic_DNA"/>
</dbReference>
<dbReference type="Pfam" id="PF07681">
    <property type="entry name" value="DoxX"/>
    <property type="match status" value="1"/>
</dbReference>
<evidence type="ECO:0000256" key="5">
    <source>
        <dbReference type="SAM" id="Coils"/>
    </source>
</evidence>
<dbReference type="InterPro" id="IPR032808">
    <property type="entry name" value="DoxX"/>
</dbReference>